<keyword evidence="9" id="KW-1185">Reference proteome</keyword>
<evidence type="ECO:0000313" key="8">
    <source>
        <dbReference type="EMBL" id="TCP41418.1"/>
    </source>
</evidence>
<dbReference type="GO" id="GO:0008610">
    <property type="term" value="P:lipid biosynthetic process"/>
    <property type="evidence" value="ECO:0007669"/>
    <property type="project" value="InterPro"/>
</dbReference>
<sequence length="408" mass="45960">MWQQLLDRMLSRFMREGELGVDFPDGTSRRYGPGGGDAVRIAIADAATVRALCLNPDMGLGEGYMEGRITVEGDRLHALMVLLLRNRRRAGLPGWVRAATGARNRLAAWVARNTPERARANVAHHYDLSNEFYGLFLDSDLQYSCAYFPRPGLSLEEAQAAKKAHIAAKLRLERGLHVLDIGCGWGGMAITLARDYGVRVTGVTLSKNQLALAQERVAAAGLGDRVALRLVDYRRLTGPFDRIVSVGMFEHVGSAHYDEYFGQLERLLTDDGVALIHTIGRVQGAAMRAGWMQKYIFPGGYVPTLSDVARPVERTGMWLTDLEIWRLHYATTLAEWRARFEARLDRVRAMYDERFVRMWRYYLVACQATFEVDRQCVFQMQFAKRADAVPLARDYMVQAAARARHAAE</sequence>
<feature type="active site" evidence="6">
    <location>
        <position position="366"/>
    </location>
</feature>
<dbReference type="InterPro" id="IPR050723">
    <property type="entry name" value="CFA/CMAS"/>
</dbReference>
<accession>A0A4R2Q1F9</accession>
<dbReference type="InterPro" id="IPR029063">
    <property type="entry name" value="SAM-dependent_MTases_sf"/>
</dbReference>
<dbReference type="Pfam" id="PF25371">
    <property type="entry name" value="DUF7884"/>
    <property type="match status" value="1"/>
</dbReference>
<organism evidence="8 9">
    <name type="scientific">Rhodovulum marinum</name>
    <dbReference type="NCBI Taxonomy" id="320662"/>
    <lineage>
        <taxon>Bacteria</taxon>
        <taxon>Pseudomonadati</taxon>
        <taxon>Pseudomonadota</taxon>
        <taxon>Alphaproteobacteria</taxon>
        <taxon>Rhodobacterales</taxon>
        <taxon>Paracoccaceae</taxon>
        <taxon>Rhodovulum</taxon>
    </lineage>
</organism>
<dbReference type="AlphaFoldDB" id="A0A4R2Q1F9"/>
<evidence type="ECO:0000256" key="6">
    <source>
        <dbReference type="PIRSR" id="PIRSR003085-1"/>
    </source>
</evidence>
<feature type="domain" description="DUF7884" evidence="7">
    <location>
        <begin position="16"/>
        <end position="86"/>
    </location>
</feature>
<evidence type="ECO:0000256" key="5">
    <source>
        <dbReference type="ARBA" id="ARBA00023098"/>
    </source>
</evidence>
<dbReference type="RefSeq" id="WP_132461984.1">
    <property type="nucleotide sequence ID" value="NZ_SLXP01000005.1"/>
</dbReference>
<evidence type="ECO:0000313" key="9">
    <source>
        <dbReference type="Proteomes" id="UP000294835"/>
    </source>
</evidence>
<dbReference type="InterPro" id="IPR057206">
    <property type="entry name" value="DUF7884"/>
</dbReference>
<keyword evidence="2" id="KW-0489">Methyltransferase</keyword>
<dbReference type="InterPro" id="IPR003333">
    <property type="entry name" value="CMAS"/>
</dbReference>
<evidence type="ECO:0000259" key="7">
    <source>
        <dbReference type="Pfam" id="PF25371"/>
    </source>
</evidence>
<gene>
    <name evidence="8" type="ORF">EV662_105165</name>
</gene>
<evidence type="ECO:0000256" key="3">
    <source>
        <dbReference type="ARBA" id="ARBA00022679"/>
    </source>
</evidence>
<keyword evidence="5" id="KW-0443">Lipid metabolism</keyword>
<comment type="caution">
    <text evidence="8">The sequence shown here is derived from an EMBL/GenBank/DDBJ whole genome shotgun (WGS) entry which is preliminary data.</text>
</comment>
<keyword evidence="4" id="KW-0949">S-adenosyl-L-methionine</keyword>
<dbReference type="PIRSF" id="PIRSF003085">
    <property type="entry name" value="CMAS"/>
    <property type="match status" value="1"/>
</dbReference>
<keyword evidence="3" id="KW-0808">Transferase</keyword>
<proteinExistence type="inferred from homology"/>
<evidence type="ECO:0000256" key="2">
    <source>
        <dbReference type="ARBA" id="ARBA00022603"/>
    </source>
</evidence>
<dbReference type="PANTHER" id="PTHR43667">
    <property type="entry name" value="CYCLOPROPANE-FATTY-ACYL-PHOSPHOLIPID SYNTHASE"/>
    <property type="match status" value="1"/>
</dbReference>
<evidence type="ECO:0000256" key="1">
    <source>
        <dbReference type="ARBA" id="ARBA00010815"/>
    </source>
</evidence>
<dbReference type="PANTHER" id="PTHR43667:SF1">
    <property type="entry name" value="CYCLOPROPANE-FATTY-ACYL-PHOSPHOLIPID SYNTHASE"/>
    <property type="match status" value="1"/>
</dbReference>
<dbReference type="GO" id="GO:0032259">
    <property type="term" value="P:methylation"/>
    <property type="evidence" value="ECO:0007669"/>
    <property type="project" value="UniProtKB-KW"/>
</dbReference>
<dbReference type="SUPFAM" id="SSF53335">
    <property type="entry name" value="S-adenosyl-L-methionine-dependent methyltransferases"/>
    <property type="match status" value="1"/>
</dbReference>
<protein>
    <submittedName>
        <fullName evidence="8">Cyclopropane-fatty-acyl-phospholipid synthase</fullName>
    </submittedName>
</protein>
<dbReference type="Pfam" id="PF02353">
    <property type="entry name" value="CMAS"/>
    <property type="match status" value="1"/>
</dbReference>
<comment type="similarity">
    <text evidence="1">Belongs to the CFA/CMAS family.</text>
</comment>
<dbReference type="GO" id="GO:0008168">
    <property type="term" value="F:methyltransferase activity"/>
    <property type="evidence" value="ECO:0007669"/>
    <property type="project" value="UniProtKB-KW"/>
</dbReference>
<dbReference type="Gene3D" id="3.40.50.150">
    <property type="entry name" value="Vaccinia Virus protein VP39"/>
    <property type="match status" value="1"/>
</dbReference>
<evidence type="ECO:0000256" key="4">
    <source>
        <dbReference type="ARBA" id="ARBA00022691"/>
    </source>
</evidence>
<dbReference type="EMBL" id="SLXP01000005">
    <property type="protein sequence ID" value="TCP41418.1"/>
    <property type="molecule type" value="Genomic_DNA"/>
</dbReference>
<dbReference type="OrthoDB" id="9782855at2"/>
<dbReference type="CDD" id="cd02440">
    <property type="entry name" value="AdoMet_MTases"/>
    <property type="match status" value="1"/>
</dbReference>
<dbReference type="Proteomes" id="UP000294835">
    <property type="component" value="Unassembled WGS sequence"/>
</dbReference>
<name>A0A4R2Q1F9_9RHOB</name>
<reference evidence="8 9" key="1">
    <citation type="submission" date="2019-03" db="EMBL/GenBank/DDBJ databases">
        <title>Genomic Encyclopedia of Type Strains, Phase IV (KMG-IV): sequencing the most valuable type-strain genomes for metagenomic binning, comparative biology and taxonomic classification.</title>
        <authorList>
            <person name="Goeker M."/>
        </authorList>
    </citation>
    <scope>NUCLEOTIDE SEQUENCE [LARGE SCALE GENOMIC DNA]</scope>
    <source>
        <strain evidence="8 9">DSM 18063</strain>
    </source>
</reference>